<feature type="compositionally biased region" description="Polar residues" evidence="2">
    <location>
        <begin position="61"/>
        <end position="72"/>
    </location>
</feature>
<keyword evidence="4" id="KW-1185">Reference proteome</keyword>
<gene>
    <name evidence="3" type="ORF">J3Q64DRAFT_1739942</name>
</gene>
<dbReference type="SUPFAM" id="SSF81901">
    <property type="entry name" value="HCP-like"/>
    <property type="match status" value="1"/>
</dbReference>
<dbReference type="PANTHER" id="PTHR46430:SF2">
    <property type="entry name" value="CHITIN SYNTHASE REGULATORY FACTOR 4"/>
    <property type="match status" value="1"/>
</dbReference>
<keyword evidence="1" id="KW-0677">Repeat</keyword>
<dbReference type="Proteomes" id="UP001448207">
    <property type="component" value="Unassembled WGS sequence"/>
</dbReference>
<reference evidence="3 4" key="1">
    <citation type="submission" date="2024-04" db="EMBL/GenBank/DDBJ databases">
        <title>Symmetric and asymmetric DNA N6-adenine methylation regulates different biological responses in Mucorales.</title>
        <authorList>
            <consortium name="Lawrence Berkeley National Laboratory"/>
            <person name="Lax C."/>
            <person name="Mondo S.J."/>
            <person name="Osorio-Concepcion M."/>
            <person name="Muszewska A."/>
            <person name="Corrochano-Luque M."/>
            <person name="Gutierrez G."/>
            <person name="Riley R."/>
            <person name="Lipzen A."/>
            <person name="Guo J."/>
            <person name="Hundley H."/>
            <person name="Amirebrahimi M."/>
            <person name="Ng V."/>
            <person name="Lorenzo-Gutierrez D."/>
            <person name="Binder U."/>
            <person name="Yang J."/>
            <person name="Song Y."/>
            <person name="Canovas D."/>
            <person name="Navarro E."/>
            <person name="Freitag M."/>
            <person name="Gabaldon T."/>
            <person name="Grigoriev I.V."/>
            <person name="Corrochano L.M."/>
            <person name="Nicolas F.E."/>
            <person name="Garre V."/>
        </authorList>
    </citation>
    <scope>NUCLEOTIDE SEQUENCE [LARGE SCALE GENOMIC DNA]</scope>
    <source>
        <strain evidence="3 4">L51</strain>
    </source>
</reference>
<evidence type="ECO:0008006" key="5">
    <source>
        <dbReference type="Google" id="ProtNLM"/>
    </source>
</evidence>
<dbReference type="InterPro" id="IPR006597">
    <property type="entry name" value="Sel1-like"/>
</dbReference>
<accession>A0ABR3B0M9</accession>
<dbReference type="EMBL" id="JBCLYO010000008">
    <property type="protein sequence ID" value="KAL0086432.1"/>
    <property type="molecule type" value="Genomic_DNA"/>
</dbReference>
<name>A0ABR3B0M9_PHYBL</name>
<comment type="caution">
    <text evidence="3">The sequence shown here is derived from an EMBL/GenBank/DDBJ whole genome shotgun (WGS) entry which is preliminary data.</text>
</comment>
<evidence type="ECO:0000313" key="3">
    <source>
        <dbReference type="EMBL" id="KAL0086432.1"/>
    </source>
</evidence>
<dbReference type="PANTHER" id="PTHR46430">
    <property type="entry name" value="PROTEIN SKT5-RELATED"/>
    <property type="match status" value="1"/>
</dbReference>
<sequence>MQYKPHEIITRQVIPPQVIQEPVISAPQEPAPVSPQVSHHIPSPDEKTEVHEPALVPSTDVQTNTVDSQGHTRSNDGWRWTARPGMPNRPDSETVALLTDIRREIDEVKVNHQSTIGSASSTAYTATTSASSTAHSTISTVTRLCHCTKGSTHQSNCLFHTTPDPLAFPLPRLSIESFSLTHNKDALKTYRRMASKTNDSTVQMTYCTYLTQVAKIYHHKPDAVKTHRRLIEEVEYWVERLAKANLPDALIIKGRWHLQGPSSASTDLPSVGQAYQRVQLTKAFKAFQAAAKGGSAEAHVGLAEYWRACQDIDKSIECYKVAASKGHTTAAYTLAKIFLYGQYRQQKDSRLGLEYLQQAADGRGPDSGEPAYMIGCIYSGQLDLVNLASDPFLSHPHQELALHYRSKAQALGLATQD</sequence>
<organism evidence="3 4">
    <name type="scientific">Phycomyces blakesleeanus</name>
    <dbReference type="NCBI Taxonomy" id="4837"/>
    <lineage>
        <taxon>Eukaryota</taxon>
        <taxon>Fungi</taxon>
        <taxon>Fungi incertae sedis</taxon>
        <taxon>Mucoromycota</taxon>
        <taxon>Mucoromycotina</taxon>
        <taxon>Mucoromycetes</taxon>
        <taxon>Mucorales</taxon>
        <taxon>Phycomycetaceae</taxon>
        <taxon>Phycomyces</taxon>
    </lineage>
</organism>
<dbReference type="Gene3D" id="1.25.40.10">
    <property type="entry name" value="Tetratricopeptide repeat domain"/>
    <property type="match status" value="1"/>
</dbReference>
<evidence type="ECO:0000256" key="1">
    <source>
        <dbReference type="ARBA" id="ARBA00022737"/>
    </source>
</evidence>
<dbReference type="SMART" id="SM00671">
    <property type="entry name" value="SEL1"/>
    <property type="match status" value="2"/>
</dbReference>
<dbReference type="InterPro" id="IPR011990">
    <property type="entry name" value="TPR-like_helical_dom_sf"/>
</dbReference>
<dbReference type="InterPro" id="IPR051726">
    <property type="entry name" value="Chitin_Synth_Reg"/>
</dbReference>
<proteinExistence type="predicted"/>
<protein>
    <recommendedName>
        <fullName evidence="5">HCP-like protein</fullName>
    </recommendedName>
</protein>
<evidence type="ECO:0000313" key="4">
    <source>
        <dbReference type="Proteomes" id="UP001448207"/>
    </source>
</evidence>
<feature type="region of interest" description="Disordered" evidence="2">
    <location>
        <begin position="61"/>
        <end position="91"/>
    </location>
</feature>
<evidence type="ECO:0000256" key="2">
    <source>
        <dbReference type="SAM" id="MobiDB-lite"/>
    </source>
</evidence>